<sequence>MKIALALLFILQLHSIQLQLISGSKVSADSNSRSKGNNIETKNNGKSMSKPLMIHIKVKNLNKKNKTRKESQSQFDQILKSINQVIKQINTSIVCSDIMELVETISYVNDILTNMTNDKKYLKKQNEAFQKVLHILDTVCNLKHSLEVPLDMLNPSQSLFDQILKIINQVIKQINTSIVCSDIMELVETISYVNDILTNMTNDKKYLKKQNEAFQISLTFEKVLHILDTVCNLKHSLEVALDMLNL</sequence>
<evidence type="ECO:0000256" key="1">
    <source>
        <dbReference type="SAM" id="MobiDB-lite"/>
    </source>
</evidence>
<feature type="signal peptide" evidence="2">
    <location>
        <begin position="1"/>
        <end position="23"/>
    </location>
</feature>
<feature type="region of interest" description="Disordered" evidence="1">
    <location>
        <begin position="27"/>
        <end position="47"/>
    </location>
</feature>
<reference evidence="3" key="2">
    <citation type="submission" date="2009-03" db="EMBL/GenBank/DDBJ databases">
        <authorList>
            <person name="Gang L."/>
        </authorList>
    </citation>
    <scope>NUCLEOTIDE SEQUENCE</scope>
    <source>
        <strain evidence="3">Anhui</strain>
    </source>
</reference>
<keyword evidence="2" id="KW-0732">Signal</keyword>
<evidence type="ECO:0000256" key="2">
    <source>
        <dbReference type="SAM" id="SignalP"/>
    </source>
</evidence>
<evidence type="ECO:0000313" key="3">
    <source>
        <dbReference type="EMBL" id="CAX82760.1"/>
    </source>
</evidence>
<feature type="chain" id="PRO_5002985218" evidence="2">
    <location>
        <begin position="24"/>
        <end position="246"/>
    </location>
</feature>
<name>C7TYT4_SCHJA</name>
<dbReference type="AlphaFoldDB" id="C7TYT4"/>
<organism evidence="3">
    <name type="scientific">Schistosoma japonicum</name>
    <name type="common">Blood fluke</name>
    <dbReference type="NCBI Taxonomy" id="6182"/>
    <lineage>
        <taxon>Eukaryota</taxon>
        <taxon>Metazoa</taxon>
        <taxon>Spiralia</taxon>
        <taxon>Lophotrochozoa</taxon>
        <taxon>Platyhelminthes</taxon>
        <taxon>Trematoda</taxon>
        <taxon>Digenea</taxon>
        <taxon>Strigeidida</taxon>
        <taxon>Schistosomatoidea</taxon>
        <taxon>Schistosomatidae</taxon>
        <taxon>Schistosoma</taxon>
    </lineage>
</organism>
<accession>C7TYT4</accession>
<dbReference type="EMBL" id="FN327036">
    <property type="protein sequence ID" value="CAX82760.1"/>
    <property type="molecule type" value="mRNA"/>
</dbReference>
<proteinExistence type="evidence at transcript level"/>
<reference evidence="3" key="1">
    <citation type="journal article" date="2009" name="Nature">
        <title>The Schistosoma japonicum genome reveals features of host-parasite interplay.</title>
        <authorList>
            <person name="Liu F."/>
            <person name="Zhou Y."/>
            <person name="Wang Z.Q."/>
            <person name="Lu G."/>
            <person name="Zheng H."/>
            <person name="Brindley P.J."/>
            <person name="McManus D.P."/>
            <person name="Blair D."/>
            <person name="Zhang Q.H."/>
            <person name="Zhong Y."/>
            <person name="Wang S."/>
            <person name="Han Z.G."/>
            <person name="Chen Z."/>
        </authorList>
    </citation>
    <scope>NUCLEOTIDE SEQUENCE</scope>
    <source>
        <strain evidence="3">Anhui</strain>
    </source>
</reference>
<protein>
    <submittedName>
        <fullName evidence="3">Uncharacterized protein</fullName>
    </submittedName>
</protein>